<reference evidence="1" key="1">
    <citation type="submission" date="2016-08" db="EMBL/GenBank/DDBJ databases">
        <title>VSG repertoire of Trypanosoma brucei EATRO 1125.</title>
        <authorList>
            <person name="Cross G.A."/>
        </authorList>
    </citation>
    <scope>NUCLEOTIDE SEQUENCE</scope>
    <source>
        <strain evidence="1">EATRO 1125</strain>
    </source>
</reference>
<dbReference type="VEuPathDB" id="TriTrypDB:Tb11.1720"/>
<protein>
    <submittedName>
        <fullName evidence="1">Variant surface glycoprotein 1125.5070</fullName>
    </submittedName>
</protein>
<accession>A0A1J0RBQ3</accession>
<dbReference type="VEuPathDB" id="TriTrypDB:Tb427_000192100"/>
<evidence type="ECO:0000313" key="1">
    <source>
        <dbReference type="EMBL" id="APD75224.1"/>
    </source>
</evidence>
<organism evidence="1">
    <name type="scientific">Trypanosoma brucei</name>
    <dbReference type="NCBI Taxonomy" id="5691"/>
    <lineage>
        <taxon>Eukaryota</taxon>
        <taxon>Discoba</taxon>
        <taxon>Euglenozoa</taxon>
        <taxon>Kinetoplastea</taxon>
        <taxon>Metakinetoplastina</taxon>
        <taxon>Trypanosomatida</taxon>
        <taxon>Trypanosomatidae</taxon>
        <taxon>Trypanosoma</taxon>
    </lineage>
</organism>
<proteinExistence type="predicted"/>
<dbReference type="AlphaFoldDB" id="A0A1J0RBQ3"/>
<dbReference type="EMBL" id="KX701268">
    <property type="protein sequence ID" value="APD75224.1"/>
    <property type="molecule type" value="Genomic_DNA"/>
</dbReference>
<name>A0A1J0RBQ3_9TRYP</name>
<sequence length="392" mass="43165">MSKLTLSGTKHTAAATLQTITTMAKCESDVKPTHQTDNCSLEDGTGQVKAANINHQEHKKIRLGTVNIAEPIMKIAAYCKGTETSTNTASTAQLGGCVENSNDFVQEHTNATAATLVQEQIKYTTVEVPYNKPNSQNDCSEISKTECYTEYQPTTLGRALCELRKGGKVTYNPPHRQTRTGLNSVSGLFEALVELASPGSKLPSDSSAKKKVFDTYFGSANLEFTKKITEAIEKNPLNLKVGETTFDKTIFETAGTEDAATVLTYFQGKQLIASREKAAATSSPEVRKELSDKCQAITEREKCKKEDGCELKDDNCVAQVKSAGKYEKATSTRGDNSIVIRKTPLRLAVLFLQLKILKNILLIFTKIIKFFILKKLINIYQNLIYSNTVMKM</sequence>